<dbReference type="GO" id="GO:0051493">
    <property type="term" value="P:regulation of cytoskeleton organization"/>
    <property type="evidence" value="ECO:0007669"/>
    <property type="project" value="TreeGrafter"/>
</dbReference>
<sequence>MSELDDDSIKSLLKWIDTVPLSREKKSLARDFSDGVLAAEIIRFYFPRMVELHNYQNASSRQQKLTNWNTLNRKVLSKFGFVIPQDVLDNIIKAELKDVQLFLFGLRRVIEDKLKGRSVADEGTQNYYEVGNYNPNYNANKTTGVPAQQTRRKNPGKMHSNKKSGGRSSGTNTNDNLSLTLRAGVPLSELNLQLLDTDTKLVLAEKEQALLASHETIKVLQLKISRLEQLLALKDKRIQELKKQVELPQNL</sequence>
<name>E4WQ28_OIKDI</name>
<feature type="region of interest" description="Disordered" evidence="1">
    <location>
        <begin position="130"/>
        <end position="177"/>
    </location>
</feature>
<dbReference type="InParanoid" id="E4WQ28"/>
<dbReference type="InterPro" id="IPR036872">
    <property type="entry name" value="CH_dom_sf"/>
</dbReference>
<dbReference type="GO" id="GO:0008017">
    <property type="term" value="F:microtubule binding"/>
    <property type="evidence" value="ECO:0007669"/>
    <property type="project" value="TreeGrafter"/>
</dbReference>
<dbReference type="PANTHER" id="PTHR12509:SF9">
    <property type="entry name" value="SPERM FLAGELLAR PROTEIN 1 ISOFORM X1"/>
    <property type="match status" value="1"/>
</dbReference>
<dbReference type="Proteomes" id="UP000001307">
    <property type="component" value="Unassembled WGS sequence"/>
</dbReference>
<evidence type="ECO:0000313" key="4">
    <source>
        <dbReference type="EMBL" id="CBY35313.1"/>
    </source>
</evidence>
<dbReference type="Pfam" id="PF06294">
    <property type="entry name" value="CH_2"/>
    <property type="match status" value="1"/>
</dbReference>
<evidence type="ECO:0000256" key="1">
    <source>
        <dbReference type="SAM" id="MobiDB-lite"/>
    </source>
</evidence>
<dbReference type="GO" id="GO:0005930">
    <property type="term" value="C:axoneme"/>
    <property type="evidence" value="ECO:0007669"/>
    <property type="project" value="TreeGrafter"/>
</dbReference>
<dbReference type="Gene3D" id="1.10.418.10">
    <property type="entry name" value="Calponin-like domain"/>
    <property type="match status" value="1"/>
</dbReference>
<reference evidence="3" key="1">
    <citation type="journal article" date="2010" name="Science">
        <title>Plasticity of animal genome architecture unmasked by rapid evolution of a pelagic tunicate.</title>
        <authorList>
            <person name="Denoeud F."/>
            <person name="Henriet S."/>
            <person name="Mungpakdee S."/>
            <person name="Aury J.M."/>
            <person name="Da Silva C."/>
            <person name="Brinkmann H."/>
            <person name="Mikhaleva J."/>
            <person name="Olsen L.C."/>
            <person name="Jubin C."/>
            <person name="Canestro C."/>
            <person name="Bouquet J.M."/>
            <person name="Danks G."/>
            <person name="Poulain J."/>
            <person name="Campsteijn C."/>
            <person name="Adamski M."/>
            <person name="Cross I."/>
            <person name="Yadetie F."/>
            <person name="Muffato M."/>
            <person name="Louis A."/>
            <person name="Butcher S."/>
            <person name="Tsagkogeorga G."/>
            <person name="Konrad A."/>
            <person name="Singh S."/>
            <person name="Jensen M.F."/>
            <person name="Cong E.H."/>
            <person name="Eikeseth-Otteraa H."/>
            <person name="Noel B."/>
            <person name="Anthouard V."/>
            <person name="Porcel B.M."/>
            <person name="Kachouri-Lafond R."/>
            <person name="Nishino A."/>
            <person name="Ugolini M."/>
            <person name="Chourrout P."/>
            <person name="Nishida H."/>
            <person name="Aasland R."/>
            <person name="Huzurbazar S."/>
            <person name="Westhof E."/>
            <person name="Delsuc F."/>
            <person name="Lehrach H."/>
            <person name="Reinhardt R."/>
            <person name="Weissenbach J."/>
            <person name="Roy S.W."/>
            <person name="Artiguenave F."/>
            <person name="Postlethwait J.H."/>
            <person name="Manak J.R."/>
            <person name="Thompson E.M."/>
            <person name="Jaillon O."/>
            <person name="Du Pasquier L."/>
            <person name="Boudinot P."/>
            <person name="Liberles D.A."/>
            <person name="Volff J.N."/>
            <person name="Philippe H."/>
            <person name="Lenhard B."/>
            <person name="Roest Crollius H."/>
            <person name="Wincker P."/>
            <person name="Chourrout D."/>
        </authorList>
    </citation>
    <scope>NUCLEOTIDE SEQUENCE [LARGE SCALE GENOMIC DNA]</scope>
</reference>
<dbReference type="InterPro" id="IPR052111">
    <property type="entry name" value="Spermatogenesis_Ciliary_MAP"/>
</dbReference>
<feature type="compositionally biased region" description="Polar residues" evidence="1">
    <location>
        <begin position="130"/>
        <end position="149"/>
    </location>
</feature>
<dbReference type="InterPro" id="IPR001715">
    <property type="entry name" value="CH_dom"/>
</dbReference>
<dbReference type="AlphaFoldDB" id="E4WQ28"/>
<dbReference type="Proteomes" id="UP000011014">
    <property type="component" value="Unassembled WGS sequence"/>
</dbReference>
<proteinExistence type="predicted"/>
<dbReference type="FunCoup" id="E4WQ28">
    <property type="interactions" value="4"/>
</dbReference>
<accession>E4WQ28</accession>
<gene>
    <name evidence="3" type="ORF">GSOID_T00000827001</name>
    <name evidence="4" type="ORF">GSOID_T00027121001</name>
</gene>
<protein>
    <recommendedName>
        <fullName evidence="2">Calponin-homology (CH) domain-containing protein</fullName>
    </recommendedName>
</protein>
<evidence type="ECO:0000313" key="3">
    <source>
        <dbReference type="EMBL" id="CBY20821.1"/>
    </source>
</evidence>
<dbReference type="PANTHER" id="PTHR12509">
    <property type="entry name" value="SPERMATOGENESIS-ASSOCIATED 4-RELATED"/>
    <property type="match status" value="1"/>
</dbReference>
<dbReference type="EMBL" id="FN654614">
    <property type="protein sequence ID" value="CBY35313.1"/>
    <property type="molecule type" value="Genomic_DNA"/>
</dbReference>
<keyword evidence="5" id="KW-1185">Reference proteome</keyword>
<dbReference type="EMBL" id="FN653015">
    <property type="protein sequence ID" value="CBY20821.1"/>
    <property type="molecule type" value="Genomic_DNA"/>
</dbReference>
<dbReference type="OrthoDB" id="193300at2759"/>
<dbReference type="PROSITE" id="PS50021">
    <property type="entry name" value="CH"/>
    <property type="match status" value="1"/>
</dbReference>
<evidence type="ECO:0000313" key="5">
    <source>
        <dbReference type="Proteomes" id="UP000001307"/>
    </source>
</evidence>
<dbReference type="SUPFAM" id="SSF47576">
    <property type="entry name" value="Calponin-homology domain, CH-domain"/>
    <property type="match status" value="1"/>
</dbReference>
<feature type="compositionally biased region" description="Basic residues" evidence="1">
    <location>
        <begin position="150"/>
        <end position="165"/>
    </location>
</feature>
<evidence type="ECO:0000259" key="2">
    <source>
        <dbReference type="PROSITE" id="PS50021"/>
    </source>
</evidence>
<dbReference type="InterPro" id="IPR010441">
    <property type="entry name" value="CH_2"/>
</dbReference>
<feature type="domain" description="Calponin-homology (CH)" evidence="2">
    <location>
        <begin position="6"/>
        <end position="111"/>
    </location>
</feature>
<organism evidence="3">
    <name type="scientific">Oikopleura dioica</name>
    <name type="common">Tunicate</name>
    <dbReference type="NCBI Taxonomy" id="34765"/>
    <lineage>
        <taxon>Eukaryota</taxon>
        <taxon>Metazoa</taxon>
        <taxon>Chordata</taxon>
        <taxon>Tunicata</taxon>
        <taxon>Appendicularia</taxon>
        <taxon>Copelata</taxon>
        <taxon>Oikopleuridae</taxon>
        <taxon>Oikopleura</taxon>
    </lineage>
</organism>
<dbReference type="FunFam" id="1.10.418.10:FF:000059">
    <property type="entry name" value="RIKEN cDNA 6430531B16 gene"/>
    <property type="match status" value="1"/>
</dbReference>